<keyword evidence="2" id="KW-1185">Reference proteome</keyword>
<dbReference type="Proteomes" id="UP000606490">
    <property type="component" value="Unassembled WGS sequence"/>
</dbReference>
<comment type="caution">
    <text evidence="1">The sequence shown here is derived from an EMBL/GenBank/DDBJ whole genome shotgun (WGS) entry which is preliminary data.</text>
</comment>
<dbReference type="RefSeq" id="WP_202828895.1">
    <property type="nucleotide sequence ID" value="NZ_JAEUXJ010000028.1"/>
</dbReference>
<evidence type="ECO:0000313" key="2">
    <source>
        <dbReference type="Proteomes" id="UP000606490"/>
    </source>
</evidence>
<reference evidence="1 2" key="1">
    <citation type="submission" date="2021-01" db="EMBL/GenBank/DDBJ databases">
        <title>Belnapia mucosa sp. nov. and Belnapia arida sp. nov., isolated from the Tabernas Desert (Almeria, Spain).</title>
        <authorList>
            <person name="Molina-Menor E."/>
            <person name="Vidal-Verdu A."/>
            <person name="Calonge A."/>
            <person name="Satari L."/>
            <person name="Pereto Magraner J."/>
            <person name="Porcar Miralles M."/>
        </authorList>
    </citation>
    <scope>NUCLEOTIDE SEQUENCE [LARGE SCALE GENOMIC DNA]</scope>
    <source>
        <strain evidence="1 2">T6</strain>
    </source>
</reference>
<evidence type="ECO:0000313" key="1">
    <source>
        <dbReference type="EMBL" id="MBL6459162.1"/>
    </source>
</evidence>
<proteinExistence type="predicted"/>
<gene>
    <name evidence="1" type="ORF">JMJ55_27960</name>
</gene>
<dbReference type="EMBL" id="JAEUXJ010000028">
    <property type="protein sequence ID" value="MBL6459162.1"/>
    <property type="molecule type" value="Genomic_DNA"/>
</dbReference>
<accession>A0ABS1VC14</accession>
<protein>
    <submittedName>
        <fullName evidence="1">Uncharacterized protein</fullName>
    </submittedName>
</protein>
<name>A0ABS1VC14_9PROT</name>
<sequence length="147" mass="15901">MRPGHRRAVAAAQQVFLVFGGAADQPWLRLLRPGFRHCFAVLADAGGWTVLEPLTGRLLVARLDLPPGYDLPGFYRRAGLAVLGPFVPGEARARWLPPLLPFTCVTLCRAVLGAAAPFALTPYGLFRSLNKIEGNRKNILTTAPSQG</sequence>
<organism evidence="1 2">
    <name type="scientific">Belnapia mucosa</name>
    <dbReference type="NCBI Taxonomy" id="2804532"/>
    <lineage>
        <taxon>Bacteria</taxon>
        <taxon>Pseudomonadati</taxon>
        <taxon>Pseudomonadota</taxon>
        <taxon>Alphaproteobacteria</taxon>
        <taxon>Acetobacterales</taxon>
        <taxon>Roseomonadaceae</taxon>
        <taxon>Belnapia</taxon>
    </lineage>
</organism>